<dbReference type="Proteomes" id="UP001589608">
    <property type="component" value="Unassembled WGS sequence"/>
</dbReference>
<dbReference type="Pfam" id="PF01243">
    <property type="entry name" value="PNPOx_N"/>
    <property type="match status" value="1"/>
</dbReference>
<dbReference type="InterPro" id="IPR012349">
    <property type="entry name" value="Split_barrel_FMN-bd"/>
</dbReference>
<dbReference type="EMBL" id="JBHMCA010000005">
    <property type="protein sequence ID" value="MFB9441554.1"/>
    <property type="molecule type" value="Genomic_DNA"/>
</dbReference>
<dbReference type="SUPFAM" id="SSF50475">
    <property type="entry name" value="FMN-binding split barrel"/>
    <property type="match status" value="1"/>
</dbReference>
<comment type="caution">
    <text evidence="3">The sequence shown here is derived from an EMBL/GenBank/DDBJ whole genome shotgun (WGS) entry which is preliminary data.</text>
</comment>
<dbReference type="PANTHER" id="PTHR35176">
    <property type="entry name" value="HEME OXYGENASE HI_0854-RELATED"/>
    <property type="match status" value="1"/>
</dbReference>
<evidence type="ECO:0000313" key="4">
    <source>
        <dbReference type="Proteomes" id="UP001589608"/>
    </source>
</evidence>
<dbReference type="InterPro" id="IPR019920">
    <property type="entry name" value="F420-binding_dom_put"/>
</dbReference>
<protein>
    <submittedName>
        <fullName evidence="3">PPOX class F420-dependent oxidoreductase</fullName>
        <ecNumber evidence="3">1.-.-.-</ecNumber>
    </submittedName>
</protein>
<dbReference type="RefSeq" id="WP_246655813.1">
    <property type="nucleotide sequence ID" value="NZ_CP061913.1"/>
</dbReference>
<sequence>MTLPENLQQLLARPNPAVIATVRPDGQPVSVATWYLLEQDRIIVNMDAGRKRLAYLRQEPRVSLTVLDGEDWYTHVSVTGTVAEIYDDTDMADIDRIAIHYTGKPYANRSNGRVTAVVDIKSWHVWPQP</sequence>
<dbReference type="InterPro" id="IPR052019">
    <property type="entry name" value="F420H2_bilvrd_red/Heme_oxyg"/>
</dbReference>
<reference evidence="3 4" key="1">
    <citation type="submission" date="2024-09" db="EMBL/GenBank/DDBJ databases">
        <authorList>
            <person name="Sun Q."/>
            <person name="Mori K."/>
        </authorList>
    </citation>
    <scope>NUCLEOTIDE SEQUENCE [LARGE SCALE GENOMIC DNA]</scope>
    <source>
        <strain evidence="3 4">JCM 3307</strain>
    </source>
</reference>
<accession>A0ABV5LY91</accession>
<feature type="domain" description="Pyridoxamine 5'-phosphate oxidase N-terminal" evidence="2">
    <location>
        <begin position="3"/>
        <end position="126"/>
    </location>
</feature>
<dbReference type="PANTHER" id="PTHR35176:SF6">
    <property type="entry name" value="HEME OXYGENASE HI_0854-RELATED"/>
    <property type="match status" value="1"/>
</dbReference>
<evidence type="ECO:0000256" key="1">
    <source>
        <dbReference type="ARBA" id="ARBA00023002"/>
    </source>
</evidence>
<evidence type="ECO:0000259" key="2">
    <source>
        <dbReference type="Pfam" id="PF01243"/>
    </source>
</evidence>
<name>A0ABV5LY91_9ACTN</name>
<keyword evidence="4" id="KW-1185">Reference proteome</keyword>
<evidence type="ECO:0000313" key="3">
    <source>
        <dbReference type="EMBL" id="MFB9441554.1"/>
    </source>
</evidence>
<dbReference type="NCBIfam" id="TIGR03618">
    <property type="entry name" value="Rv1155_F420"/>
    <property type="match status" value="1"/>
</dbReference>
<dbReference type="Gene3D" id="2.30.110.10">
    <property type="entry name" value="Electron Transport, Fmn-binding Protein, Chain A"/>
    <property type="match status" value="1"/>
</dbReference>
<gene>
    <name evidence="3" type="ORF">ACFFTR_00460</name>
</gene>
<proteinExistence type="predicted"/>
<keyword evidence="1 3" id="KW-0560">Oxidoreductase</keyword>
<dbReference type="GO" id="GO:0016491">
    <property type="term" value="F:oxidoreductase activity"/>
    <property type="evidence" value="ECO:0007669"/>
    <property type="project" value="UniProtKB-KW"/>
</dbReference>
<dbReference type="InterPro" id="IPR011576">
    <property type="entry name" value="Pyridox_Oxase_N"/>
</dbReference>
<organism evidence="3 4">
    <name type="scientific">Dactylosporangium vinaceum</name>
    <dbReference type="NCBI Taxonomy" id="53362"/>
    <lineage>
        <taxon>Bacteria</taxon>
        <taxon>Bacillati</taxon>
        <taxon>Actinomycetota</taxon>
        <taxon>Actinomycetes</taxon>
        <taxon>Micromonosporales</taxon>
        <taxon>Micromonosporaceae</taxon>
        <taxon>Dactylosporangium</taxon>
    </lineage>
</organism>
<dbReference type="EC" id="1.-.-.-" evidence="3"/>